<name>C7G1U2_STRGR</name>
<organism evidence="2">
    <name type="scientific">Streptomyces griseus</name>
    <dbReference type="NCBI Taxonomy" id="1911"/>
    <lineage>
        <taxon>Bacteria</taxon>
        <taxon>Bacillati</taxon>
        <taxon>Actinomycetota</taxon>
        <taxon>Actinomycetes</taxon>
        <taxon>Kitasatosporales</taxon>
        <taxon>Streptomycetaceae</taxon>
        <taxon>Streptomyces</taxon>
    </lineage>
</organism>
<evidence type="ECO:0000259" key="1">
    <source>
        <dbReference type="Pfam" id="PF00144"/>
    </source>
</evidence>
<dbReference type="Gene3D" id="3.40.710.10">
    <property type="entry name" value="DD-peptidase/beta-lactamase superfamily"/>
    <property type="match status" value="1"/>
</dbReference>
<evidence type="ECO:0000313" key="2">
    <source>
        <dbReference type="EMBL" id="BAI23336.1"/>
    </source>
</evidence>
<dbReference type="AlphaFoldDB" id="C7G1U2"/>
<dbReference type="InterPro" id="IPR001466">
    <property type="entry name" value="Beta-lactam-related"/>
</dbReference>
<dbReference type="InterPro" id="IPR050789">
    <property type="entry name" value="Diverse_Enzym_Activities"/>
</dbReference>
<dbReference type="EMBL" id="AB476988">
    <property type="protein sequence ID" value="BAI23336.1"/>
    <property type="molecule type" value="Genomic_DNA"/>
</dbReference>
<proteinExistence type="predicted"/>
<dbReference type="PANTHER" id="PTHR43283:SF3">
    <property type="entry name" value="BETA-LACTAMASE FAMILY PROTEIN (AFU_ORTHOLOGUE AFUA_5G07500)"/>
    <property type="match status" value="1"/>
</dbReference>
<feature type="domain" description="Beta-lactamase-related" evidence="1">
    <location>
        <begin position="15"/>
        <end position="384"/>
    </location>
</feature>
<sequence length="402" mass="43538">MAKGNFSAKRLTRVRDVLERHVDAGYAPGAVAIVARRGEVHTEAVGHLAFEGAGASRPMAADSVFRISSMTKSIVAACAMTLVEDCTLRLNDPVDAFLPELADMTVLADPNGPLDDTVPMRRPITLRDLLTCRLGTGTILAEPGTIPIRDALTALDQGDGPHEPDLSPDAWLSRLGTLPLVHQPGDRWMYNTGPTAAGILIARATGMPLEDALRERICEPLGMTDTTLGLADDSTARLAAAYVYDDATGKLAEENTNSIRRNPPTFKAPASRLLSTAADCLAFASALRDGGTHRGERILSRASVTMMASDHLTPPQKAASTWIWPLEHFADFGWGFGMEVRNRRTNLGPSKGSYGWYGKYGTAWYNDPAEDITTIFMIQREDGLELPALLDFWTAAYQAIDN</sequence>
<reference evidence="2" key="1">
    <citation type="journal article" date="2009" name="J. Antibiot.">
        <title>Identification of the biosynthetic gene cluster of A-500359s in Streptomyces griseus SANK60196.</title>
        <authorList>
            <person name="Funabashi M."/>
            <person name="Nonaka K."/>
            <person name="Yada C."/>
            <person name="Hosobuchi M."/>
            <person name="Masuda N."/>
            <person name="Shibata T."/>
            <person name="Van Lanen S.G."/>
        </authorList>
    </citation>
    <scope>NUCLEOTIDE SEQUENCE</scope>
    <source>
        <strain evidence="2">SANK60196</strain>
    </source>
</reference>
<accession>C7G1U2</accession>
<dbReference type="InterPro" id="IPR012338">
    <property type="entry name" value="Beta-lactam/transpept-like"/>
</dbReference>
<dbReference type="Pfam" id="PF00144">
    <property type="entry name" value="Beta-lactamase"/>
    <property type="match status" value="1"/>
</dbReference>
<dbReference type="SUPFAM" id="SSF56601">
    <property type="entry name" value="beta-lactamase/transpeptidase-like"/>
    <property type="match status" value="1"/>
</dbReference>
<protein>
    <submittedName>
        <fullName evidence="2">Putative beta-lactamase</fullName>
    </submittedName>
</protein>
<dbReference type="PANTHER" id="PTHR43283">
    <property type="entry name" value="BETA-LACTAMASE-RELATED"/>
    <property type="match status" value="1"/>
</dbReference>